<dbReference type="Proteomes" id="UP000791080">
    <property type="component" value="Unassembled WGS sequence"/>
</dbReference>
<feature type="domain" description="GGDEF" evidence="1">
    <location>
        <begin position="66"/>
        <end position="201"/>
    </location>
</feature>
<dbReference type="InterPro" id="IPR029787">
    <property type="entry name" value="Nucleotide_cyclase"/>
</dbReference>
<reference evidence="2 3" key="1">
    <citation type="submission" date="2022-06" db="EMBL/GenBank/DDBJ databases">
        <title>Genomic Encyclopedia of Type Strains, Phase I: the one thousand microbial genomes (KMG-I) project.</title>
        <authorList>
            <person name="Kyrpides N."/>
        </authorList>
    </citation>
    <scope>NUCLEOTIDE SEQUENCE [LARGE SCALE GENOMIC DNA]</scope>
    <source>
        <strain evidence="2 3">DSM 43889</strain>
    </source>
</reference>
<protein>
    <submittedName>
        <fullName evidence="2">Diguanylate cyclase (GGDEF) domain-containing protein</fullName>
    </submittedName>
</protein>
<organism evidence="2 3">
    <name type="scientific">Actinoalloteichus caeruleus DSM 43889</name>
    <dbReference type="NCBI Taxonomy" id="1120930"/>
    <lineage>
        <taxon>Bacteria</taxon>
        <taxon>Bacillati</taxon>
        <taxon>Actinomycetota</taxon>
        <taxon>Actinomycetes</taxon>
        <taxon>Pseudonocardiales</taxon>
        <taxon>Pseudonocardiaceae</taxon>
        <taxon>Actinoalloteichus</taxon>
        <taxon>Actinoalloteichus cyanogriseus</taxon>
    </lineage>
</organism>
<dbReference type="PANTHER" id="PTHR44757:SF2">
    <property type="entry name" value="BIOFILM ARCHITECTURE MAINTENANCE PROTEIN MBAA"/>
    <property type="match status" value="1"/>
</dbReference>
<keyword evidence="3" id="KW-1185">Reference proteome</keyword>
<comment type="caution">
    <text evidence="2">The sequence shown here is derived from an EMBL/GenBank/DDBJ whole genome shotgun (WGS) entry which is preliminary data.</text>
</comment>
<dbReference type="InterPro" id="IPR052155">
    <property type="entry name" value="Biofilm_reg_signaling"/>
</dbReference>
<dbReference type="SMART" id="SM00267">
    <property type="entry name" value="GGDEF"/>
    <property type="match status" value="1"/>
</dbReference>
<gene>
    <name evidence="2" type="ORF">G443_004909</name>
</gene>
<dbReference type="PANTHER" id="PTHR44757">
    <property type="entry name" value="DIGUANYLATE CYCLASE DGCP"/>
    <property type="match status" value="1"/>
</dbReference>
<accession>A0ABT1JQX1</accession>
<dbReference type="InterPro" id="IPR000160">
    <property type="entry name" value="GGDEF_dom"/>
</dbReference>
<dbReference type="EMBL" id="AUBJ02000001">
    <property type="protein sequence ID" value="MCP2334639.1"/>
    <property type="molecule type" value="Genomic_DNA"/>
</dbReference>
<dbReference type="InterPro" id="IPR043128">
    <property type="entry name" value="Rev_trsase/Diguanyl_cyclase"/>
</dbReference>
<dbReference type="Pfam" id="PF00990">
    <property type="entry name" value="GGDEF"/>
    <property type="match status" value="1"/>
</dbReference>
<evidence type="ECO:0000259" key="1">
    <source>
        <dbReference type="PROSITE" id="PS50887"/>
    </source>
</evidence>
<name>A0ABT1JQX1_ACTCY</name>
<dbReference type="CDD" id="cd01949">
    <property type="entry name" value="GGDEF"/>
    <property type="match status" value="1"/>
</dbReference>
<dbReference type="SUPFAM" id="SSF55073">
    <property type="entry name" value="Nucleotide cyclase"/>
    <property type="match status" value="1"/>
</dbReference>
<evidence type="ECO:0000313" key="2">
    <source>
        <dbReference type="EMBL" id="MCP2334639.1"/>
    </source>
</evidence>
<dbReference type="PROSITE" id="PS50887">
    <property type="entry name" value="GGDEF"/>
    <property type="match status" value="1"/>
</dbReference>
<dbReference type="Gene3D" id="3.30.70.270">
    <property type="match status" value="1"/>
</dbReference>
<dbReference type="NCBIfam" id="TIGR00254">
    <property type="entry name" value="GGDEF"/>
    <property type="match status" value="1"/>
</dbReference>
<evidence type="ECO:0000313" key="3">
    <source>
        <dbReference type="Proteomes" id="UP000791080"/>
    </source>
</evidence>
<sequence length="238" mass="26230">MAALITGGWIMWALHAAVLQQRIRGLERRNRALLEAVEAGRRCERTRVWNRAAWGNEARPLLEECPDPAVLFVDLDQFKQVNDTWGHSAGDAVLAVQAERITATLGPAAVVGRFAGDEFVAALPELADPSVLDRLVEALAEPIQLADGGWLAPSASIGVAEVSQIRRVTRTQPSLPQWVGAADAALYQAKLLRGRWVRYEPWMRTAQVPRQQTPRQYRPALTSAPRMVMPVRTASAQS</sequence>
<proteinExistence type="predicted"/>